<keyword evidence="5" id="KW-1185">Reference proteome</keyword>
<dbReference type="GO" id="GO:0009279">
    <property type="term" value="C:cell outer membrane"/>
    <property type="evidence" value="ECO:0007669"/>
    <property type="project" value="UniProtKB-SubCell"/>
</dbReference>
<evidence type="ECO:0000256" key="3">
    <source>
        <dbReference type="ARBA" id="ARBA00023237"/>
    </source>
</evidence>
<dbReference type="RefSeq" id="WP_208845111.1">
    <property type="nucleotide sequence ID" value="NZ_CP072135.1"/>
</dbReference>
<dbReference type="Gene3D" id="2.40.170.20">
    <property type="entry name" value="TonB-dependent receptor, beta-barrel domain"/>
    <property type="match status" value="1"/>
</dbReference>
<evidence type="ECO:0000313" key="4">
    <source>
        <dbReference type="EMBL" id="QTH73499.1"/>
    </source>
</evidence>
<evidence type="ECO:0000256" key="1">
    <source>
        <dbReference type="ARBA" id="ARBA00004442"/>
    </source>
</evidence>
<comment type="subcellular location">
    <subcellularLocation>
        <location evidence="1">Cell outer membrane</location>
    </subcellularLocation>
</comment>
<accession>A0A975DKU9</accession>
<dbReference type="SUPFAM" id="SSF56935">
    <property type="entry name" value="Porins"/>
    <property type="match status" value="1"/>
</dbReference>
<dbReference type="Proteomes" id="UP000664904">
    <property type="component" value="Plasmid unnamed5"/>
</dbReference>
<evidence type="ECO:0000313" key="5">
    <source>
        <dbReference type="Proteomes" id="UP000664904"/>
    </source>
</evidence>
<proteinExistence type="predicted"/>
<geneLocation type="plasmid" evidence="4 5">
    <name>unnamed5</name>
</geneLocation>
<keyword evidence="2" id="KW-0472">Membrane</keyword>
<gene>
    <name evidence="4" type="ORF">J5O05_18585</name>
</gene>
<dbReference type="AlphaFoldDB" id="A0A975DKU9"/>
<evidence type="ECO:0008006" key="6">
    <source>
        <dbReference type="Google" id="ProtNLM"/>
    </source>
</evidence>
<keyword evidence="4" id="KW-0614">Plasmid</keyword>
<keyword evidence="3" id="KW-0998">Cell outer membrane</keyword>
<sequence length="326" mass="37888">MEISQNTLNADTFDTIKLNTTVKELRVEPFVSARFDIATNWQLFSKLVVEQAKLESESNSFYETTERYWKPLLKLTHKAENGVQSTYGLQRKVEQLNFDDFVASQDSAFGREQSGNAELKPRQAWEVSYEANFETAFGITVNTKLFWEWQRDVHEYVQFDDENLGIANAGNADYYGGNLELNVPMDWLIDESQINVLYEYRDANFADPLTGKRVTSDLMPHFTEIEYRKEGQWYALGAATVLSNHVDIFYPDEQYKEQHKTTLKLYGEFQLPKDMQLNIEVADSTRGHTQFRRNVYSPYRGEALEYRFVSNEYFEPSISASLSGQF</sequence>
<reference evidence="4" key="1">
    <citation type="submission" date="2021-03" db="EMBL/GenBank/DDBJ databases">
        <title>Complete Genome of Pseudoalteromonas xiamenensis STKMTI.2, a new potential marine bacterium producing anti-Vibrio compounds.</title>
        <authorList>
            <person name="Handayani D.P."/>
            <person name="Isnansetyo A."/>
            <person name="Istiqomah I."/>
            <person name="Jumina J."/>
        </authorList>
    </citation>
    <scope>NUCLEOTIDE SEQUENCE</scope>
    <source>
        <strain evidence="4">STKMTI.2</strain>
        <plasmid evidence="4">unnamed5</plasmid>
    </source>
</reference>
<protein>
    <recommendedName>
        <fullName evidence="6">TonB-dependent receptor-like beta-barrel domain-containing protein</fullName>
    </recommendedName>
</protein>
<organism evidence="4 5">
    <name type="scientific">Pseudoalteromonas xiamenensis</name>
    <dbReference type="NCBI Taxonomy" id="882626"/>
    <lineage>
        <taxon>Bacteria</taxon>
        <taxon>Pseudomonadati</taxon>
        <taxon>Pseudomonadota</taxon>
        <taxon>Gammaproteobacteria</taxon>
        <taxon>Alteromonadales</taxon>
        <taxon>Pseudoalteromonadaceae</taxon>
        <taxon>Pseudoalteromonas</taxon>
    </lineage>
</organism>
<dbReference type="EMBL" id="CP072135">
    <property type="protein sequence ID" value="QTH73499.1"/>
    <property type="molecule type" value="Genomic_DNA"/>
</dbReference>
<evidence type="ECO:0000256" key="2">
    <source>
        <dbReference type="ARBA" id="ARBA00023136"/>
    </source>
</evidence>
<dbReference type="InterPro" id="IPR036942">
    <property type="entry name" value="Beta-barrel_TonB_sf"/>
</dbReference>
<name>A0A975DKU9_9GAMM</name>
<dbReference type="KEGG" id="pxi:J5O05_18585"/>